<dbReference type="Gramene" id="BGIOSGA031781-TA">
    <property type="protein sequence ID" value="BGIOSGA031781-PA"/>
    <property type="gene ID" value="BGIOSGA031781"/>
</dbReference>
<feature type="compositionally biased region" description="Polar residues" evidence="5">
    <location>
        <begin position="93"/>
        <end position="106"/>
    </location>
</feature>
<dbReference type="InterPro" id="IPR029071">
    <property type="entry name" value="Ubiquitin-like_domsf"/>
</dbReference>
<dbReference type="OMA" id="WGEFDER"/>
<comment type="similarity">
    <text evidence="3">Belongs to the SHOC2 family.</text>
</comment>
<dbReference type="Gene3D" id="3.10.20.90">
    <property type="entry name" value="Phosphatidylinositol 3-kinase Catalytic Subunit, Chain A, domain 1"/>
    <property type="match status" value="1"/>
</dbReference>
<dbReference type="InterPro" id="IPR032675">
    <property type="entry name" value="LRR_dom_sf"/>
</dbReference>
<feature type="region of interest" description="Disordered" evidence="5">
    <location>
        <begin position="85"/>
        <end position="122"/>
    </location>
</feature>
<dbReference type="PANTHER" id="PTHR48051">
    <property type="match status" value="1"/>
</dbReference>
<dbReference type="EMBL" id="CM000135">
    <property type="protein sequence ID" value="EEC67087.1"/>
    <property type="molecule type" value="Genomic_DNA"/>
</dbReference>
<dbReference type="Gene3D" id="3.80.10.10">
    <property type="entry name" value="Ribonuclease Inhibitor"/>
    <property type="match status" value="1"/>
</dbReference>
<evidence type="ECO:0000313" key="7">
    <source>
        <dbReference type="EMBL" id="EEC67087.1"/>
    </source>
</evidence>
<dbReference type="GO" id="GO:0005737">
    <property type="term" value="C:cytoplasm"/>
    <property type="evidence" value="ECO:0007669"/>
    <property type="project" value="TreeGrafter"/>
</dbReference>
<dbReference type="SMART" id="SM00369">
    <property type="entry name" value="LRR_TYP"/>
    <property type="match status" value="6"/>
</dbReference>
<protein>
    <recommendedName>
        <fullName evidence="6">Ubiquitin-like domain-containing protein</fullName>
    </recommendedName>
</protein>
<feature type="region of interest" description="Disordered" evidence="5">
    <location>
        <begin position="268"/>
        <end position="305"/>
    </location>
</feature>
<organism evidence="7 8">
    <name type="scientific">Oryza sativa subsp. indica</name>
    <name type="common">Rice</name>
    <dbReference type="NCBI Taxonomy" id="39946"/>
    <lineage>
        <taxon>Eukaryota</taxon>
        <taxon>Viridiplantae</taxon>
        <taxon>Streptophyta</taxon>
        <taxon>Embryophyta</taxon>
        <taxon>Tracheophyta</taxon>
        <taxon>Spermatophyta</taxon>
        <taxon>Magnoliopsida</taxon>
        <taxon>Liliopsida</taxon>
        <taxon>Poales</taxon>
        <taxon>Poaceae</taxon>
        <taxon>BOP clade</taxon>
        <taxon>Oryzoideae</taxon>
        <taxon>Oryzeae</taxon>
        <taxon>Oryzinae</taxon>
        <taxon>Oryza</taxon>
        <taxon>Oryza sativa</taxon>
    </lineage>
</organism>
<feature type="compositionally biased region" description="Gly residues" evidence="5">
    <location>
        <begin position="292"/>
        <end position="303"/>
    </location>
</feature>
<dbReference type="Proteomes" id="UP000007015">
    <property type="component" value="Chromosome 10"/>
</dbReference>
<keyword evidence="2" id="KW-0677">Repeat</keyword>
<evidence type="ECO:0000259" key="6">
    <source>
        <dbReference type="PROSITE" id="PS50053"/>
    </source>
</evidence>
<evidence type="ECO:0000313" key="8">
    <source>
        <dbReference type="Proteomes" id="UP000007015"/>
    </source>
</evidence>
<dbReference type="SUPFAM" id="SSF52058">
    <property type="entry name" value="L domain-like"/>
    <property type="match status" value="1"/>
</dbReference>
<dbReference type="Pfam" id="PF00240">
    <property type="entry name" value="ubiquitin"/>
    <property type="match status" value="1"/>
</dbReference>
<feature type="domain" description="Ubiquitin-like" evidence="6">
    <location>
        <begin position="10"/>
        <end position="83"/>
    </location>
</feature>
<dbReference type="SUPFAM" id="SSF54236">
    <property type="entry name" value="Ubiquitin-like"/>
    <property type="match status" value="1"/>
</dbReference>
<evidence type="ECO:0000256" key="5">
    <source>
        <dbReference type="SAM" id="MobiDB-lite"/>
    </source>
</evidence>
<accession>B8BH88</accession>
<dbReference type="AlphaFoldDB" id="B8BH88"/>
<name>B8BH88_ORYSI</name>
<feature type="region of interest" description="Disordered" evidence="5">
    <location>
        <begin position="181"/>
        <end position="231"/>
    </location>
</feature>
<dbReference type="HOGENOM" id="CLU_563089_0_0_1"/>
<dbReference type="Pfam" id="PF23598">
    <property type="entry name" value="LRR_14"/>
    <property type="match status" value="1"/>
</dbReference>
<dbReference type="PROSITE" id="PS50053">
    <property type="entry name" value="UBIQUITIN_2"/>
    <property type="match status" value="1"/>
</dbReference>
<dbReference type="PANTHER" id="PTHR48051:SF1">
    <property type="entry name" value="RAS SUPPRESSOR PROTEIN 1"/>
    <property type="match status" value="1"/>
</dbReference>
<dbReference type="InterPro" id="IPR000626">
    <property type="entry name" value="Ubiquitin-like_dom"/>
</dbReference>
<dbReference type="InterPro" id="IPR003591">
    <property type="entry name" value="Leu-rich_rpt_typical-subtyp"/>
</dbReference>
<dbReference type="SMART" id="SM00364">
    <property type="entry name" value="LRR_BAC"/>
    <property type="match status" value="5"/>
</dbReference>
<dbReference type="STRING" id="39946.B8BH88"/>
<dbReference type="SMART" id="SM00213">
    <property type="entry name" value="UBQ"/>
    <property type="match status" value="1"/>
</dbReference>
<keyword evidence="1" id="KW-0433">Leucine-rich repeat</keyword>
<proteinExistence type="inferred from homology"/>
<sequence length="543" mass="58088">MESSPPPPPPTITVQVKFGGRTIPVEVPAAATAADLKRLLQPLTNVLPRGQRLICKGKVLADAASLSSMQVVNGSKVMLMASQGLHQGDGPITKNSSVPAPSTRRASNVKEAQIQKSDTNVSKIRPERWKATGIIALSDSSLKGGSHLLSKIRCVWLPAWAWEPGSADAKSFPPLQRLEPGQIQEEEGSTRVSSRLVSSSSAISKEEEGQIQEEEEGKRKEGSTRIPGSGRLEGNVATAGIIFLLFPSFSPALSSLLAPNSLLQDLRCSGSSGQAEATDPEPQTPTTATDGAQGGGATSGGHGLSASAAVPEEVWGCGSSIRVLDVSNNCIEAIPQEIAALRSLQKLILTANDIADGNISWEGLTCVQTLTVLSLSQNRLVTLPSSLGSITHLRELRIANNRLENLPVEIGLLKHLEILIANNNRITSLPSSIGGCESLNEVDLSSNLLAELPEAFGNLQHLKALSVRNNGLTSLPSAFFIKCSQLITLDLHGTEITNDVLRQVDGWEEFDERRRKKHQKQLDFRVGSSVVFDEGADDDYRRL</sequence>
<feature type="compositionally biased region" description="Low complexity" evidence="5">
    <location>
        <begin position="190"/>
        <end position="203"/>
    </location>
</feature>
<dbReference type="InterPro" id="IPR055414">
    <property type="entry name" value="LRR_R13L4/SHOC2-like"/>
</dbReference>
<keyword evidence="8" id="KW-1185">Reference proteome</keyword>
<evidence type="ECO:0000256" key="3">
    <source>
        <dbReference type="ARBA" id="ARBA00023786"/>
    </source>
</evidence>
<evidence type="ECO:0000256" key="4">
    <source>
        <dbReference type="ARBA" id="ARBA00037519"/>
    </source>
</evidence>
<gene>
    <name evidence="7" type="ORF">OsI_33876</name>
</gene>
<dbReference type="PROSITE" id="PS51450">
    <property type="entry name" value="LRR"/>
    <property type="match status" value="1"/>
</dbReference>
<evidence type="ECO:0000256" key="1">
    <source>
        <dbReference type="ARBA" id="ARBA00022614"/>
    </source>
</evidence>
<comment type="function">
    <text evidence="4">Leucine-rich repeat protein that likely mediates protein interactions, possibly in the context of signal transduction.</text>
</comment>
<reference evidence="7 8" key="1">
    <citation type="journal article" date="2005" name="PLoS Biol.">
        <title>The genomes of Oryza sativa: a history of duplications.</title>
        <authorList>
            <person name="Yu J."/>
            <person name="Wang J."/>
            <person name="Lin W."/>
            <person name="Li S."/>
            <person name="Li H."/>
            <person name="Zhou J."/>
            <person name="Ni P."/>
            <person name="Dong W."/>
            <person name="Hu S."/>
            <person name="Zeng C."/>
            <person name="Zhang J."/>
            <person name="Zhang Y."/>
            <person name="Li R."/>
            <person name="Xu Z."/>
            <person name="Li S."/>
            <person name="Li X."/>
            <person name="Zheng H."/>
            <person name="Cong L."/>
            <person name="Lin L."/>
            <person name="Yin J."/>
            <person name="Geng J."/>
            <person name="Li G."/>
            <person name="Shi J."/>
            <person name="Liu J."/>
            <person name="Lv H."/>
            <person name="Li J."/>
            <person name="Wang J."/>
            <person name="Deng Y."/>
            <person name="Ran L."/>
            <person name="Shi X."/>
            <person name="Wang X."/>
            <person name="Wu Q."/>
            <person name="Li C."/>
            <person name="Ren X."/>
            <person name="Wang J."/>
            <person name="Wang X."/>
            <person name="Li D."/>
            <person name="Liu D."/>
            <person name="Zhang X."/>
            <person name="Ji Z."/>
            <person name="Zhao W."/>
            <person name="Sun Y."/>
            <person name="Zhang Z."/>
            <person name="Bao J."/>
            <person name="Han Y."/>
            <person name="Dong L."/>
            <person name="Ji J."/>
            <person name="Chen P."/>
            <person name="Wu S."/>
            <person name="Liu J."/>
            <person name="Xiao Y."/>
            <person name="Bu D."/>
            <person name="Tan J."/>
            <person name="Yang L."/>
            <person name="Ye C."/>
            <person name="Zhang J."/>
            <person name="Xu J."/>
            <person name="Zhou Y."/>
            <person name="Yu Y."/>
            <person name="Zhang B."/>
            <person name="Zhuang S."/>
            <person name="Wei H."/>
            <person name="Liu B."/>
            <person name="Lei M."/>
            <person name="Yu H."/>
            <person name="Li Y."/>
            <person name="Xu H."/>
            <person name="Wei S."/>
            <person name="He X."/>
            <person name="Fang L."/>
            <person name="Zhang Z."/>
            <person name="Zhang Y."/>
            <person name="Huang X."/>
            <person name="Su Z."/>
            <person name="Tong W."/>
            <person name="Li J."/>
            <person name="Tong Z."/>
            <person name="Li S."/>
            <person name="Ye J."/>
            <person name="Wang L."/>
            <person name="Fang L."/>
            <person name="Lei T."/>
            <person name="Chen C."/>
            <person name="Chen H."/>
            <person name="Xu Z."/>
            <person name="Li H."/>
            <person name="Huang H."/>
            <person name="Zhang F."/>
            <person name="Xu H."/>
            <person name="Li N."/>
            <person name="Zhao C."/>
            <person name="Li S."/>
            <person name="Dong L."/>
            <person name="Huang Y."/>
            <person name="Li L."/>
            <person name="Xi Y."/>
            <person name="Qi Q."/>
            <person name="Li W."/>
            <person name="Zhang B."/>
            <person name="Hu W."/>
            <person name="Zhang Y."/>
            <person name="Tian X."/>
            <person name="Jiao Y."/>
            <person name="Liang X."/>
            <person name="Jin J."/>
            <person name="Gao L."/>
            <person name="Zheng W."/>
            <person name="Hao B."/>
            <person name="Liu S."/>
            <person name="Wang W."/>
            <person name="Yuan L."/>
            <person name="Cao M."/>
            <person name="McDermott J."/>
            <person name="Samudrala R."/>
            <person name="Wang J."/>
            <person name="Wong G.K."/>
            <person name="Yang H."/>
        </authorList>
    </citation>
    <scope>NUCLEOTIDE SEQUENCE [LARGE SCALE GENOMIC DNA]</scope>
    <source>
        <strain evidence="8">cv. 93-11</strain>
    </source>
</reference>
<evidence type="ECO:0000256" key="2">
    <source>
        <dbReference type="ARBA" id="ARBA00022737"/>
    </source>
</evidence>
<dbReference type="InterPro" id="IPR050216">
    <property type="entry name" value="LRR_domain-containing"/>
</dbReference>
<dbReference type="InterPro" id="IPR001611">
    <property type="entry name" value="Leu-rich_rpt"/>
</dbReference>